<accession>A0A2S9YFU7</accession>
<sequence>MQPQHRSMAEVQGVIQKRTDALATMPLFRSLAASSHLDDLRAIAHHGYFYVLGFQDMLRLTHEQIQDPELGSIALSMRQDDLGHDAWFLADTETLGVSRDVAWVFGDVHRPIRDMVYRLMSELLGASDDRVKIVFPLVLEAAGSIFFASMVDLVKRADYDHALRYFARSHQAAEEAHEVFSESGQEVLDRVNFDLPLYDEAIGLVERCFDCFEQFAERLEQHRIQARAGATS</sequence>
<reference evidence="1 2" key="1">
    <citation type="submission" date="2018-03" db="EMBL/GenBank/DDBJ databases">
        <title>Draft Genome Sequences of the Obligatory Marine Myxobacteria Enhygromyxa salina SWB007.</title>
        <authorList>
            <person name="Poehlein A."/>
            <person name="Moghaddam J.A."/>
            <person name="Harms H."/>
            <person name="Alanjari M."/>
            <person name="Koenig G.M."/>
            <person name="Daniel R."/>
            <person name="Schaeberle T.F."/>
        </authorList>
    </citation>
    <scope>NUCLEOTIDE SEQUENCE [LARGE SCALE GENOMIC DNA]</scope>
    <source>
        <strain evidence="1 2">SWB007</strain>
    </source>
</reference>
<dbReference type="OrthoDB" id="486260at2"/>
<evidence type="ECO:0000313" key="2">
    <source>
        <dbReference type="Proteomes" id="UP000238823"/>
    </source>
</evidence>
<gene>
    <name evidence="1" type="ORF">ENSA7_51660</name>
</gene>
<name>A0A2S9YFU7_9BACT</name>
<dbReference type="AlphaFoldDB" id="A0A2S9YFU7"/>
<dbReference type="Proteomes" id="UP000238823">
    <property type="component" value="Unassembled WGS sequence"/>
</dbReference>
<dbReference type="Gene3D" id="1.20.910.10">
    <property type="entry name" value="Heme oxygenase-like"/>
    <property type="match status" value="1"/>
</dbReference>
<comment type="caution">
    <text evidence="1">The sequence shown here is derived from an EMBL/GenBank/DDBJ whole genome shotgun (WGS) entry which is preliminary data.</text>
</comment>
<evidence type="ECO:0000313" key="1">
    <source>
        <dbReference type="EMBL" id="PRQ03969.1"/>
    </source>
</evidence>
<dbReference type="InterPro" id="IPR016084">
    <property type="entry name" value="Haem_Oase-like_multi-hlx"/>
</dbReference>
<protein>
    <submittedName>
        <fullName evidence="1">Uncharacterized protein</fullName>
    </submittedName>
</protein>
<dbReference type="EMBL" id="PVNL01000105">
    <property type="protein sequence ID" value="PRQ03969.1"/>
    <property type="molecule type" value="Genomic_DNA"/>
</dbReference>
<dbReference type="SUPFAM" id="SSF48613">
    <property type="entry name" value="Heme oxygenase-like"/>
    <property type="match status" value="1"/>
</dbReference>
<organism evidence="1 2">
    <name type="scientific">Enhygromyxa salina</name>
    <dbReference type="NCBI Taxonomy" id="215803"/>
    <lineage>
        <taxon>Bacteria</taxon>
        <taxon>Pseudomonadati</taxon>
        <taxon>Myxococcota</taxon>
        <taxon>Polyangia</taxon>
        <taxon>Nannocystales</taxon>
        <taxon>Nannocystaceae</taxon>
        <taxon>Enhygromyxa</taxon>
    </lineage>
</organism>
<proteinExistence type="predicted"/>